<keyword evidence="3 4" id="KW-0862">Zinc</keyword>
<proteinExistence type="predicted"/>
<name>A0A4C1XMH1_EUMVA</name>
<dbReference type="AlphaFoldDB" id="A0A4C1XMH1"/>
<dbReference type="Proteomes" id="UP000299102">
    <property type="component" value="Unassembled WGS sequence"/>
</dbReference>
<evidence type="ECO:0000256" key="3">
    <source>
        <dbReference type="ARBA" id="ARBA00022833"/>
    </source>
</evidence>
<dbReference type="OrthoDB" id="336321at2759"/>
<feature type="zinc finger region" description="C3H1-type" evidence="4">
    <location>
        <begin position="65"/>
        <end position="92"/>
    </location>
</feature>
<comment type="caution">
    <text evidence="7">The sequence shown here is derived from an EMBL/GenBank/DDBJ whole genome shotgun (WGS) entry which is preliminary data.</text>
</comment>
<reference evidence="7 8" key="1">
    <citation type="journal article" date="2019" name="Commun. Biol.">
        <title>The bagworm genome reveals a unique fibroin gene that provides high tensile strength.</title>
        <authorList>
            <person name="Kono N."/>
            <person name="Nakamura H."/>
            <person name="Ohtoshi R."/>
            <person name="Tomita M."/>
            <person name="Numata K."/>
            <person name="Arakawa K."/>
        </authorList>
    </citation>
    <scope>NUCLEOTIDE SEQUENCE [LARGE SCALE GENOMIC DNA]</scope>
</reference>
<feature type="domain" description="C3H1-type" evidence="6">
    <location>
        <begin position="65"/>
        <end position="92"/>
    </location>
</feature>
<organism evidence="7 8">
    <name type="scientific">Eumeta variegata</name>
    <name type="common">Bagworm moth</name>
    <name type="synonym">Eumeta japonica</name>
    <dbReference type="NCBI Taxonomy" id="151549"/>
    <lineage>
        <taxon>Eukaryota</taxon>
        <taxon>Metazoa</taxon>
        <taxon>Ecdysozoa</taxon>
        <taxon>Arthropoda</taxon>
        <taxon>Hexapoda</taxon>
        <taxon>Insecta</taxon>
        <taxon>Pterygota</taxon>
        <taxon>Neoptera</taxon>
        <taxon>Endopterygota</taxon>
        <taxon>Lepidoptera</taxon>
        <taxon>Glossata</taxon>
        <taxon>Ditrysia</taxon>
        <taxon>Tineoidea</taxon>
        <taxon>Psychidae</taxon>
        <taxon>Oiketicinae</taxon>
        <taxon>Eumeta</taxon>
    </lineage>
</organism>
<evidence type="ECO:0000259" key="6">
    <source>
        <dbReference type="PROSITE" id="PS50103"/>
    </source>
</evidence>
<keyword evidence="8" id="KW-1185">Reference proteome</keyword>
<sequence length="175" mass="19392">MNSLVAYGSSSSSSSTDDDDLTERLRELEGRLLDCFQATPKCDVQRSLVKALTVKVPGKDQILTINGKKICWSYRKGRCRFGHNCKYAHDTDVQKSSEELEADKKKTKVIVCEESGTNSAAPPPIIADAKDLASDETMDGGIKRKLKRPGLSQGLIPGKKVLKMYQDQKIKDEKK</sequence>
<keyword evidence="1 4" id="KW-0479">Metal-binding</keyword>
<evidence type="ECO:0000313" key="8">
    <source>
        <dbReference type="Proteomes" id="UP000299102"/>
    </source>
</evidence>
<dbReference type="Gene3D" id="3.30.1370.210">
    <property type="match status" value="1"/>
</dbReference>
<evidence type="ECO:0000256" key="5">
    <source>
        <dbReference type="SAM" id="MobiDB-lite"/>
    </source>
</evidence>
<protein>
    <recommendedName>
        <fullName evidence="6">C3H1-type domain-containing protein</fullName>
    </recommendedName>
</protein>
<evidence type="ECO:0000313" key="7">
    <source>
        <dbReference type="EMBL" id="GBP65126.1"/>
    </source>
</evidence>
<evidence type="ECO:0000256" key="4">
    <source>
        <dbReference type="PROSITE-ProRule" id="PRU00723"/>
    </source>
</evidence>
<dbReference type="EMBL" id="BGZK01000920">
    <property type="protein sequence ID" value="GBP65126.1"/>
    <property type="molecule type" value="Genomic_DNA"/>
</dbReference>
<dbReference type="InterPro" id="IPR041367">
    <property type="entry name" value="Znf-CCCH_4"/>
</dbReference>
<gene>
    <name evidence="7" type="ORF">EVAR_29790_1</name>
</gene>
<dbReference type="InterPro" id="IPR000571">
    <property type="entry name" value="Znf_CCCH"/>
</dbReference>
<accession>A0A4C1XMH1</accession>
<dbReference type="GO" id="GO:0008270">
    <property type="term" value="F:zinc ion binding"/>
    <property type="evidence" value="ECO:0007669"/>
    <property type="project" value="UniProtKB-KW"/>
</dbReference>
<evidence type="ECO:0000256" key="2">
    <source>
        <dbReference type="ARBA" id="ARBA00022771"/>
    </source>
</evidence>
<feature type="region of interest" description="Disordered" evidence="5">
    <location>
        <begin position="1"/>
        <end position="21"/>
    </location>
</feature>
<dbReference type="SUPFAM" id="SSF90229">
    <property type="entry name" value="CCCH zinc finger"/>
    <property type="match status" value="1"/>
</dbReference>
<evidence type="ECO:0000256" key="1">
    <source>
        <dbReference type="ARBA" id="ARBA00022723"/>
    </source>
</evidence>
<dbReference type="InterPro" id="IPR036855">
    <property type="entry name" value="Znf_CCCH_sf"/>
</dbReference>
<dbReference type="STRING" id="151549.A0A4C1XMH1"/>
<dbReference type="Pfam" id="PF18044">
    <property type="entry name" value="zf-CCCH_4"/>
    <property type="match status" value="1"/>
</dbReference>
<keyword evidence="2 4" id="KW-0863">Zinc-finger</keyword>
<dbReference type="PROSITE" id="PS50103">
    <property type="entry name" value="ZF_C3H1"/>
    <property type="match status" value="1"/>
</dbReference>